<dbReference type="EMBL" id="JAAWWL010000002">
    <property type="protein sequence ID" value="NKI32864.1"/>
    <property type="molecule type" value="Genomic_DNA"/>
</dbReference>
<keyword evidence="3" id="KW-1185">Reference proteome</keyword>
<organism evidence="2 3">
    <name type="scientific">Croceivirga thetidis</name>
    <dbReference type="NCBI Taxonomy" id="2721623"/>
    <lineage>
        <taxon>Bacteria</taxon>
        <taxon>Pseudomonadati</taxon>
        <taxon>Bacteroidota</taxon>
        <taxon>Flavobacteriia</taxon>
        <taxon>Flavobacteriales</taxon>
        <taxon>Flavobacteriaceae</taxon>
        <taxon>Croceivirga</taxon>
    </lineage>
</organism>
<protein>
    <submittedName>
        <fullName evidence="2">DUF2752 domain-containing protein</fullName>
    </submittedName>
</protein>
<dbReference type="Proteomes" id="UP000718451">
    <property type="component" value="Unassembled WGS sequence"/>
</dbReference>
<evidence type="ECO:0000313" key="3">
    <source>
        <dbReference type="Proteomes" id="UP000718451"/>
    </source>
</evidence>
<feature type="transmembrane region" description="Helical" evidence="1">
    <location>
        <begin position="50"/>
        <end position="68"/>
    </location>
</feature>
<evidence type="ECO:0000256" key="1">
    <source>
        <dbReference type="SAM" id="Phobius"/>
    </source>
</evidence>
<gene>
    <name evidence="2" type="ORF">HCU67_12985</name>
</gene>
<dbReference type="Pfam" id="PF10825">
    <property type="entry name" value="DUF2752"/>
    <property type="match status" value="1"/>
</dbReference>
<keyword evidence="1" id="KW-0812">Transmembrane</keyword>
<reference evidence="2 3" key="1">
    <citation type="submission" date="2020-04" db="EMBL/GenBank/DDBJ databases">
        <authorList>
            <person name="Yoon J."/>
        </authorList>
    </citation>
    <scope>NUCLEOTIDE SEQUENCE [LARGE SCALE GENOMIC DNA]</scope>
    <source>
        <strain evidence="2 3">DJ-13</strain>
    </source>
</reference>
<dbReference type="InterPro" id="IPR021215">
    <property type="entry name" value="DUF2752"/>
</dbReference>
<keyword evidence="1" id="KW-0472">Membrane</keyword>
<evidence type="ECO:0000313" key="2">
    <source>
        <dbReference type="EMBL" id="NKI32864.1"/>
    </source>
</evidence>
<comment type="caution">
    <text evidence="2">The sequence shown here is derived from an EMBL/GenBank/DDBJ whole genome shotgun (WGS) entry which is preliminary data.</text>
</comment>
<accession>A0ABX1GTC3</accession>
<name>A0ABX1GTC3_9FLAO</name>
<feature type="transmembrane region" description="Helical" evidence="1">
    <location>
        <begin position="80"/>
        <end position="98"/>
    </location>
</feature>
<sequence>MRIKLLLLLIVLEDYMLPCFSKQLFGIDCPGCGLQRSVAFLIRGDFVEAFKMYPAIYTLIPLALILITNRFITIKYYNNLVIALSISSVLLILTNYILKLLHLH</sequence>
<proteinExistence type="predicted"/>
<keyword evidence="1" id="KW-1133">Transmembrane helix</keyword>